<proteinExistence type="predicted"/>
<feature type="transmembrane region" description="Helical" evidence="1">
    <location>
        <begin position="97"/>
        <end position="115"/>
    </location>
</feature>
<keyword evidence="1" id="KW-0812">Transmembrane</keyword>
<evidence type="ECO:0000313" key="3">
    <source>
        <dbReference type="Proteomes" id="UP001336250"/>
    </source>
</evidence>
<comment type="caution">
    <text evidence="2">The sequence shown here is derived from an EMBL/GenBank/DDBJ whole genome shotgun (WGS) entry which is preliminary data.</text>
</comment>
<feature type="transmembrane region" description="Helical" evidence="1">
    <location>
        <begin position="20"/>
        <end position="46"/>
    </location>
</feature>
<keyword evidence="1" id="KW-1133">Transmembrane helix</keyword>
<dbReference type="Proteomes" id="UP001336250">
    <property type="component" value="Unassembled WGS sequence"/>
</dbReference>
<dbReference type="EMBL" id="JAZIBG010000019">
    <property type="protein sequence ID" value="MEF7613548.1"/>
    <property type="molecule type" value="Genomic_DNA"/>
</dbReference>
<protein>
    <submittedName>
        <fullName evidence="2">Uncharacterized protein</fullName>
    </submittedName>
</protein>
<accession>A0AAW9QBH5</accession>
<keyword evidence="3" id="KW-1185">Reference proteome</keyword>
<name>A0AAW9QBH5_9BURK</name>
<dbReference type="AlphaFoldDB" id="A0AAW9QBH5"/>
<organism evidence="2 3">
    <name type="scientific">Aquincola agrisoli</name>
    <dbReference type="NCBI Taxonomy" id="3119538"/>
    <lineage>
        <taxon>Bacteria</taxon>
        <taxon>Pseudomonadati</taxon>
        <taxon>Pseudomonadota</taxon>
        <taxon>Betaproteobacteria</taxon>
        <taxon>Burkholderiales</taxon>
        <taxon>Sphaerotilaceae</taxon>
        <taxon>Aquincola</taxon>
    </lineage>
</organism>
<evidence type="ECO:0000256" key="1">
    <source>
        <dbReference type="SAM" id="Phobius"/>
    </source>
</evidence>
<evidence type="ECO:0000313" key="2">
    <source>
        <dbReference type="EMBL" id="MEF7613548.1"/>
    </source>
</evidence>
<reference evidence="2 3" key="1">
    <citation type="submission" date="2024-02" db="EMBL/GenBank/DDBJ databases">
        <title>Genome sequence of Aquincola sp. MAHUQ-54.</title>
        <authorList>
            <person name="Huq M.A."/>
        </authorList>
    </citation>
    <scope>NUCLEOTIDE SEQUENCE [LARGE SCALE GENOMIC DNA]</scope>
    <source>
        <strain evidence="2 3">MAHUQ-54</strain>
    </source>
</reference>
<dbReference type="RefSeq" id="WP_332288491.1">
    <property type="nucleotide sequence ID" value="NZ_JAZIBG010000019.1"/>
</dbReference>
<sequence length="286" mass="30570">MTDPQHQAPDATAPAKKTHWPAWLAVISTTSLTAGAALLGYGVALAAETMFSLPAGSAFDSAFDLLTLATIAVHQIFERMGPSLVEPRLLLRLYAEQWHLMAIMAVAWIAGTLFFRKASSKPSTKSRRVGWRKPPSEATGLGWHGHAVMLLATVSAPLVVILAAIVVVLGLVTVAMLPMIGHAAGKSFFHEWVVAPEKCQPLRTRQQRLAPRRQPAATAMAAPTVRCVRVVKEQHEIARGRVILSTTQALMLFDPATGNARRVTLGDATIEALSDLGSTAAAPPAQ</sequence>
<feature type="transmembrane region" description="Helical" evidence="1">
    <location>
        <begin position="58"/>
        <end position="77"/>
    </location>
</feature>
<feature type="transmembrane region" description="Helical" evidence="1">
    <location>
        <begin position="160"/>
        <end position="180"/>
    </location>
</feature>
<gene>
    <name evidence="2" type="ORF">V4F39_06450</name>
</gene>
<keyword evidence="1" id="KW-0472">Membrane</keyword>